<feature type="compositionally biased region" description="Low complexity" evidence="2">
    <location>
        <begin position="370"/>
        <end position="381"/>
    </location>
</feature>
<evidence type="ECO:0000256" key="2">
    <source>
        <dbReference type="SAM" id="MobiDB-lite"/>
    </source>
</evidence>
<comment type="caution">
    <text evidence="4">The sequence shown here is derived from an EMBL/GenBank/DDBJ whole genome shotgun (WGS) entry which is preliminary data.</text>
</comment>
<evidence type="ECO:0000313" key="4">
    <source>
        <dbReference type="EMBL" id="KAF8664885.1"/>
    </source>
</evidence>
<organism evidence="4 5">
    <name type="scientific">Digitaria exilis</name>
    <dbReference type="NCBI Taxonomy" id="1010633"/>
    <lineage>
        <taxon>Eukaryota</taxon>
        <taxon>Viridiplantae</taxon>
        <taxon>Streptophyta</taxon>
        <taxon>Embryophyta</taxon>
        <taxon>Tracheophyta</taxon>
        <taxon>Spermatophyta</taxon>
        <taxon>Magnoliopsida</taxon>
        <taxon>Liliopsida</taxon>
        <taxon>Poales</taxon>
        <taxon>Poaceae</taxon>
        <taxon>PACMAD clade</taxon>
        <taxon>Panicoideae</taxon>
        <taxon>Panicodae</taxon>
        <taxon>Paniceae</taxon>
        <taxon>Anthephorinae</taxon>
        <taxon>Digitaria</taxon>
    </lineage>
</organism>
<dbReference type="AlphaFoldDB" id="A0A835ALF5"/>
<feature type="compositionally biased region" description="Pro residues" evidence="2">
    <location>
        <begin position="177"/>
        <end position="231"/>
    </location>
</feature>
<evidence type="ECO:0000256" key="1">
    <source>
        <dbReference type="ARBA" id="ARBA00022729"/>
    </source>
</evidence>
<sequence length="415" mass="45469">MKISMTSQPKCQLWLVFTMLFVTFAVHGEGATSFAPPSLSTSSTYAPVVKVIGKVYCYRCFNEAHPEESHGKEHLEGAMVKVTCQANDQALVAFGYTKNNGKYSVILKGLPISNNYGADSCKVELHGAPGGSDCNVPIELNLSGLSVYSKSSKEVVFKANQIMAFASKKTDGCSKPHMPPPTHPYNSPPLPYQYPSPPASHKSPPLPYQYSPPPSNQFPPPQIYHTSPPPYQQSMPPNSYQTPPPLQGTGSPVPSHKFLPPPYYYNSPPPQYQHNYVPPPLVHQYPPPPHIHNSPPPQHQYNYVPPPLAHQYPPPPHIHKSPLLPPTPATPISYNSPPPYNYQSSQSPAQYSPQLPLTASNHLHPEVPHAKSPPASASPQPLYQHNSPPPSIEALPPTTPPLRSYQFPTPTTKLS</sequence>
<feature type="chain" id="PRO_5032652783" evidence="3">
    <location>
        <begin position="29"/>
        <end position="415"/>
    </location>
</feature>
<feature type="compositionally biased region" description="Polar residues" evidence="2">
    <location>
        <begin position="232"/>
        <end position="241"/>
    </location>
</feature>
<reference evidence="4" key="1">
    <citation type="submission" date="2020-07" db="EMBL/GenBank/DDBJ databases">
        <title>Genome sequence and genetic diversity analysis of an under-domesticated orphan crop, white fonio (Digitaria exilis).</title>
        <authorList>
            <person name="Bennetzen J.L."/>
            <person name="Chen S."/>
            <person name="Ma X."/>
            <person name="Wang X."/>
            <person name="Yssel A.E.J."/>
            <person name="Chaluvadi S.R."/>
            <person name="Johnson M."/>
            <person name="Gangashetty P."/>
            <person name="Hamidou F."/>
            <person name="Sanogo M.D."/>
            <person name="Zwaenepoel A."/>
            <person name="Wallace J."/>
            <person name="Van De Peer Y."/>
            <person name="Van Deynze A."/>
        </authorList>
    </citation>
    <scope>NUCLEOTIDE SEQUENCE</scope>
    <source>
        <tissue evidence="4">Leaves</tissue>
    </source>
</reference>
<evidence type="ECO:0000313" key="5">
    <source>
        <dbReference type="Proteomes" id="UP000636709"/>
    </source>
</evidence>
<keyword evidence="1 3" id="KW-0732">Signal</keyword>
<dbReference type="PANTHER" id="PTHR33470:SF27">
    <property type="entry name" value="OS01G0899700 PROTEIN"/>
    <property type="match status" value="1"/>
</dbReference>
<dbReference type="OrthoDB" id="1939198at2759"/>
<evidence type="ECO:0000256" key="3">
    <source>
        <dbReference type="SAM" id="SignalP"/>
    </source>
</evidence>
<accession>A0A835ALF5</accession>
<protein>
    <submittedName>
        <fullName evidence="4">Uncharacterized protein</fullName>
    </submittedName>
</protein>
<feature type="region of interest" description="Disordered" evidence="2">
    <location>
        <begin position="274"/>
        <end position="415"/>
    </location>
</feature>
<dbReference type="EMBL" id="JACEFO010002346">
    <property type="protein sequence ID" value="KAF8664885.1"/>
    <property type="molecule type" value="Genomic_DNA"/>
</dbReference>
<dbReference type="PANTHER" id="PTHR33470">
    <property type="entry name" value="OS01G0164075 PROTEIN"/>
    <property type="match status" value="1"/>
</dbReference>
<dbReference type="Proteomes" id="UP000636709">
    <property type="component" value="Unassembled WGS sequence"/>
</dbReference>
<feature type="region of interest" description="Disordered" evidence="2">
    <location>
        <begin position="170"/>
        <end position="260"/>
    </location>
</feature>
<feature type="compositionally biased region" description="Pro residues" evidence="2">
    <location>
        <begin position="274"/>
        <end position="316"/>
    </location>
</feature>
<name>A0A835ALF5_9POAL</name>
<feature type="compositionally biased region" description="Polar residues" evidence="2">
    <location>
        <begin position="406"/>
        <end position="415"/>
    </location>
</feature>
<proteinExistence type="predicted"/>
<feature type="signal peptide" evidence="3">
    <location>
        <begin position="1"/>
        <end position="28"/>
    </location>
</feature>
<keyword evidence="5" id="KW-1185">Reference proteome</keyword>
<dbReference type="Pfam" id="PF01190">
    <property type="entry name" value="Pollen_Ole_e_1"/>
    <property type="match status" value="1"/>
</dbReference>
<feature type="compositionally biased region" description="Low complexity" evidence="2">
    <location>
        <begin position="341"/>
        <end position="357"/>
    </location>
</feature>
<gene>
    <name evidence="4" type="ORF">HU200_054198</name>
</gene>